<evidence type="ECO:0000256" key="1">
    <source>
        <dbReference type="SAM" id="MobiDB-lite"/>
    </source>
</evidence>
<keyword evidence="2" id="KW-0812">Transmembrane</keyword>
<dbReference type="RefSeq" id="WP_283757675.1">
    <property type="nucleotide sequence ID" value="NZ_JAQOSQ010000005.1"/>
</dbReference>
<evidence type="ECO:0000313" key="3">
    <source>
        <dbReference type="EMBL" id="MDJ1183021.1"/>
    </source>
</evidence>
<feature type="compositionally biased region" description="Polar residues" evidence="1">
    <location>
        <begin position="17"/>
        <end position="27"/>
    </location>
</feature>
<comment type="caution">
    <text evidence="3">The sequence shown here is derived from an EMBL/GenBank/DDBJ whole genome shotgun (WGS) entry which is preliminary data.</text>
</comment>
<dbReference type="EMBL" id="JAQOSQ010000005">
    <property type="protein sequence ID" value="MDJ1183021.1"/>
    <property type="molecule type" value="Genomic_DNA"/>
</dbReference>
<feature type="transmembrane region" description="Helical" evidence="2">
    <location>
        <begin position="33"/>
        <end position="58"/>
    </location>
</feature>
<organism evidence="3 4">
    <name type="scientific">Roseofilum casamattae BLCC-M143</name>
    <dbReference type="NCBI Taxonomy" id="3022442"/>
    <lineage>
        <taxon>Bacteria</taxon>
        <taxon>Bacillati</taxon>
        <taxon>Cyanobacteriota</taxon>
        <taxon>Cyanophyceae</taxon>
        <taxon>Desertifilales</taxon>
        <taxon>Desertifilaceae</taxon>
        <taxon>Roseofilum</taxon>
        <taxon>Roseofilum casamattae</taxon>
    </lineage>
</organism>
<sequence length="653" mass="73667">MKESVPEVSAAMAPTEATESPLTRPKSSASINAVGLSLLLATIVLMFGSAGLIATWLLTRVPPTPDCKELSPLATDAEQLYCMEQTALSGTMEDLEVAIAFVEQWSPQHTLYAESQRLMTNWSKSILDLARRKMRDGNLEEAIAIANKVPETSPVYDRAQTTIQWWEDDWDTGQEIYDKALKALENEQFGIAYQQASRLNKLDDPYWSQEQFVVISQKIAAEKQYRKQLEDARNWAEYGTVEDYVEAIEKANKIPTDSLIRTAANKEIAAWSREILEKAEERLDEDDLQGAIDVAKRIPSYSPRYAEAQDFIGLGAAIDIAKEDTLGSFLLAQVEASQIKPGRPLYSEAQAKMAQWQEGVQDEIQIQWASAIASLGQPAALKEAQAFAQMIAVDRPRRIQAQTKVAHWRKEVERLKARPILAMARNVSTGGTIADFQKARELAGKIEQGHPLRIEAQTLIAEWNKRIEILEDEPTLKRARTLAKAGELWEAIDIAEQIDGDRALYSEAQADIDEWSYQIQLTQDEADMRDAEYLASLGRYNEAIGSASRIGWGRPLYYEAQDSMARWQAKLDALYAPPPPVYQEPVYQEPVYQEPVYQEPVYQEPVYQEPVYYEEPVYQEPVYQEPVYQAPAPEPAYEAAPEPSDYSPEPEFP</sequence>
<reference evidence="3 4" key="1">
    <citation type="submission" date="2023-01" db="EMBL/GenBank/DDBJ databases">
        <title>Novel diversity within Roseofilum (Cyanobacteria; Desertifilaceae) from marine benthic mats with descriptions of four novel species.</title>
        <authorList>
            <person name="Wang Y."/>
            <person name="Berthold D.E."/>
            <person name="Hu J."/>
            <person name="Lefler F.W."/>
            <person name="Laughinghouse H.D. IV."/>
        </authorList>
    </citation>
    <scope>NUCLEOTIDE SEQUENCE [LARGE SCALE GENOMIC DNA]</scope>
    <source>
        <strain evidence="3 4">BLCC-M143</strain>
    </source>
</reference>
<evidence type="ECO:0000313" key="4">
    <source>
        <dbReference type="Proteomes" id="UP001232992"/>
    </source>
</evidence>
<proteinExistence type="predicted"/>
<accession>A0ABT7BX40</accession>
<evidence type="ECO:0008006" key="5">
    <source>
        <dbReference type="Google" id="ProtNLM"/>
    </source>
</evidence>
<feature type="compositionally biased region" description="Low complexity" evidence="1">
    <location>
        <begin position="629"/>
        <end position="643"/>
    </location>
</feature>
<feature type="region of interest" description="Disordered" evidence="1">
    <location>
        <begin position="629"/>
        <end position="653"/>
    </location>
</feature>
<evidence type="ECO:0000256" key="2">
    <source>
        <dbReference type="SAM" id="Phobius"/>
    </source>
</evidence>
<feature type="region of interest" description="Disordered" evidence="1">
    <location>
        <begin position="1"/>
        <end position="27"/>
    </location>
</feature>
<keyword evidence="2" id="KW-0472">Membrane</keyword>
<protein>
    <recommendedName>
        <fullName evidence="5">Chromosome segregation ATPase</fullName>
    </recommendedName>
</protein>
<keyword evidence="2" id="KW-1133">Transmembrane helix</keyword>
<dbReference type="Proteomes" id="UP001232992">
    <property type="component" value="Unassembled WGS sequence"/>
</dbReference>
<gene>
    <name evidence="3" type="ORF">PMH09_07420</name>
</gene>
<name>A0ABT7BX40_9CYAN</name>
<keyword evidence="4" id="KW-1185">Reference proteome</keyword>